<accession>A0A4R2KBJ1</accession>
<dbReference type="InterPro" id="IPR051309">
    <property type="entry name" value="ABCF_ATPase"/>
</dbReference>
<dbReference type="SUPFAM" id="SSF52540">
    <property type="entry name" value="P-loop containing nucleoside triphosphate hydrolases"/>
    <property type="match status" value="2"/>
</dbReference>
<evidence type="ECO:0000256" key="3">
    <source>
        <dbReference type="ARBA" id="ARBA00022840"/>
    </source>
</evidence>
<dbReference type="InterPro" id="IPR027417">
    <property type="entry name" value="P-loop_NTPase"/>
</dbReference>
<dbReference type="SMART" id="SM00382">
    <property type="entry name" value="AAA"/>
    <property type="match status" value="2"/>
</dbReference>
<sequence length="562" mass="63897">MCNFLLKRNREEDVIQILLYNKRILITVTGLGLRFGDKKLFEDVNVKFTPGNCYGVIGANGAGKSTFLKILSGDIEANEGDVSITPGERLAVLKQDHFEFDECIVLDTVIMGHKRLYEIMKEKDALYQKEDFSEEDGIKASELEGEFAELDGWEAETNAEKLLMGLGIHKDLHLKTMKELEGGEKVKVLLAQALFGNPHILLLDEPTNHLDFKAISWLEEFLINYQNTVIVVSHDRHFLNKVCTHMLDIDFGKAKLFVGNYDFWYESSQLALRLMKDQNKKKEEKVKELQSFIARFSSNASKAKQATSRKKLLDKINIEDIEPSTRRYPFVGFTPEREAGKDILTVDGISKTIDGIKVLNNISFTLNKGDKVIILGRNEIARTTLFKILMGDMEPDEGSFKWGITTSRAHFPKDNAAYFEDVDLNLVDWLRQYSEEKSESFIRGFLGKMLFSGEEALKIVKVLSGGEKVRCMFSKLMLSLANVLILDEPTNHLDLESIQSVNNGLVAFSGTMLFTSHDHKFIQTIANRVIEITPKGIVDNQTTFDEFLENEELQDEIDKMYP</sequence>
<name>A0A4R2KBJ1_9FIRM</name>
<comment type="caution">
    <text evidence="6">The sequence shown here is derived from an EMBL/GenBank/DDBJ whole genome shotgun (WGS) entry which is preliminary data.</text>
</comment>
<dbReference type="FunFam" id="3.40.50.300:FF:000011">
    <property type="entry name" value="Putative ABC transporter ATP-binding component"/>
    <property type="match status" value="1"/>
</dbReference>
<dbReference type="PROSITE" id="PS50893">
    <property type="entry name" value="ABC_TRANSPORTER_2"/>
    <property type="match status" value="2"/>
</dbReference>
<dbReference type="InterPro" id="IPR003593">
    <property type="entry name" value="AAA+_ATPase"/>
</dbReference>
<dbReference type="Proteomes" id="UP000294919">
    <property type="component" value="Unassembled WGS sequence"/>
</dbReference>
<dbReference type="PANTHER" id="PTHR42855:SF2">
    <property type="entry name" value="DRUG RESISTANCE ABC TRANSPORTER,ATP-BINDING PROTEIN"/>
    <property type="match status" value="1"/>
</dbReference>
<evidence type="ECO:0000256" key="2">
    <source>
        <dbReference type="ARBA" id="ARBA00022741"/>
    </source>
</evidence>
<protein>
    <submittedName>
        <fullName evidence="6">ATPase subunit of ABC transporter with duplicated ATPase domains</fullName>
    </submittedName>
</protein>
<dbReference type="GO" id="GO:0005524">
    <property type="term" value="F:ATP binding"/>
    <property type="evidence" value="ECO:0007669"/>
    <property type="project" value="UniProtKB-KW"/>
</dbReference>
<reference evidence="6 7" key="1">
    <citation type="submission" date="2019-03" db="EMBL/GenBank/DDBJ databases">
        <title>Genomic Encyclopedia of Type Strains, Phase IV (KMG-IV): sequencing the most valuable type-strain genomes for metagenomic binning, comparative biology and taxonomic classification.</title>
        <authorList>
            <person name="Goeker M."/>
        </authorList>
    </citation>
    <scope>NUCLEOTIDE SEQUENCE [LARGE SCALE GENOMIC DNA]</scope>
    <source>
        <strain evidence="6 7">DSM 102940</strain>
    </source>
</reference>
<evidence type="ECO:0000256" key="1">
    <source>
        <dbReference type="ARBA" id="ARBA00022737"/>
    </source>
</evidence>
<evidence type="ECO:0000256" key="4">
    <source>
        <dbReference type="SAM" id="Coils"/>
    </source>
</evidence>
<dbReference type="Gene3D" id="3.40.50.300">
    <property type="entry name" value="P-loop containing nucleotide triphosphate hydrolases"/>
    <property type="match status" value="2"/>
</dbReference>
<dbReference type="Pfam" id="PF12848">
    <property type="entry name" value="ABC_tran_Xtn"/>
    <property type="match status" value="1"/>
</dbReference>
<dbReference type="AlphaFoldDB" id="A0A4R2KBJ1"/>
<organism evidence="6 7">
    <name type="scientific">Marinisporobacter balticus</name>
    <dbReference type="NCBI Taxonomy" id="2018667"/>
    <lineage>
        <taxon>Bacteria</taxon>
        <taxon>Bacillati</taxon>
        <taxon>Bacillota</taxon>
        <taxon>Clostridia</taxon>
        <taxon>Peptostreptococcales</taxon>
        <taxon>Thermotaleaceae</taxon>
        <taxon>Marinisporobacter</taxon>
    </lineage>
</organism>
<dbReference type="InterPro" id="IPR003439">
    <property type="entry name" value="ABC_transporter-like_ATP-bd"/>
</dbReference>
<gene>
    <name evidence="6" type="ORF">EV214_12719</name>
</gene>
<feature type="domain" description="ABC transporter" evidence="5">
    <location>
        <begin position="26"/>
        <end position="276"/>
    </location>
</feature>
<keyword evidence="3" id="KW-0067">ATP-binding</keyword>
<keyword evidence="4" id="KW-0175">Coiled coil</keyword>
<keyword evidence="2" id="KW-0547">Nucleotide-binding</keyword>
<dbReference type="CDD" id="cd03221">
    <property type="entry name" value="ABCF_EF-3"/>
    <property type="match status" value="2"/>
</dbReference>
<feature type="domain" description="ABC transporter" evidence="5">
    <location>
        <begin position="344"/>
        <end position="560"/>
    </location>
</feature>
<feature type="coiled-coil region" evidence="4">
    <location>
        <begin position="265"/>
        <end position="292"/>
    </location>
</feature>
<dbReference type="FunFam" id="3.40.50.300:FF:000070">
    <property type="entry name" value="Putative ABC transporter ATP-binding component"/>
    <property type="match status" value="1"/>
</dbReference>
<proteinExistence type="predicted"/>
<keyword evidence="1" id="KW-0677">Repeat</keyword>
<dbReference type="Pfam" id="PF00005">
    <property type="entry name" value="ABC_tran"/>
    <property type="match status" value="2"/>
</dbReference>
<dbReference type="GO" id="GO:0016887">
    <property type="term" value="F:ATP hydrolysis activity"/>
    <property type="evidence" value="ECO:0007669"/>
    <property type="project" value="InterPro"/>
</dbReference>
<dbReference type="PANTHER" id="PTHR42855">
    <property type="entry name" value="ABC TRANSPORTER ATP-BINDING SUBUNIT"/>
    <property type="match status" value="1"/>
</dbReference>
<dbReference type="EMBL" id="SLWV01000027">
    <property type="protein sequence ID" value="TCO70184.1"/>
    <property type="molecule type" value="Genomic_DNA"/>
</dbReference>
<keyword evidence="7" id="KW-1185">Reference proteome</keyword>
<dbReference type="InterPro" id="IPR032781">
    <property type="entry name" value="ABC_tran_Xtn"/>
</dbReference>
<evidence type="ECO:0000313" key="7">
    <source>
        <dbReference type="Proteomes" id="UP000294919"/>
    </source>
</evidence>
<evidence type="ECO:0000313" key="6">
    <source>
        <dbReference type="EMBL" id="TCO70184.1"/>
    </source>
</evidence>
<evidence type="ECO:0000259" key="5">
    <source>
        <dbReference type="PROSITE" id="PS50893"/>
    </source>
</evidence>